<gene>
    <name evidence="1" type="ORF">MCHLO_09203</name>
</gene>
<protein>
    <submittedName>
        <fullName evidence="1">Uncharacterized protein</fullName>
    </submittedName>
</protein>
<evidence type="ECO:0000313" key="1">
    <source>
        <dbReference type="EMBL" id="GAT52122.1"/>
    </source>
</evidence>
<name>A0ABQ0LM45_MYCCL</name>
<organism evidence="1 2">
    <name type="scientific">Mycena chlorophos</name>
    <name type="common">Agaric fungus</name>
    <name type="synonym">Agaricus chlorophos</name>
    <dbReference type="NCBI Taxonomy" id="658473"/>
    <lineage>
        <taxon>Eukaryota</taxon>
        <taxon>Fungi</taxon>
        <taxon>Dikarya</taxon>
        <taxon>Basidiomycota</taxon>
        <taxon>Agaricomycotina</taxon>
        <taxon>Agaricomycetes</taxon>
        <taxon>Agaricomycetidae</taxon>
        <taxon>Agaricales</taxon>
        <taxon>Marasmiineae</taxon>
        <taxon>Mycenaceae</taxon>
        <taxon>Mycena</taxon>
    </lineage>
</organism>
<dbReference type="EMBL" id="DF847578">
    <property type="protein sequence ID" value="GAT52122.1"/>
    <property type="molecule type" value="Genomic_DNA"/>
</dbReference>
<reference evidence="1" key="1">
    <citation type="submission" date="2014-09" db="EMBL/GenBank/DDBJ databases">
        <title>Genome sequence of the luminous mushroom Mycena chlorophos for searching fungal bioluminescence genes.</title>
        <authorList>
            <person name="Tanaka Y."/>
            <person name="Kasuga D."/>
            <person name="Oba Y."/>
            <person name="Hase S."/>
            <person name="Sato K."/>
            <person name="Oba Y."/>
            <person name="Sakakibara Y."/>
        </authorList>
    </citation>
    <scope>NUCLEOTIDE SEQUENCE</scope>
</reference>
<evidence type="ECO:0000313" key="2">
    <source>
        <dbReference type="Proteomes" id="UP000815677"/>
    </source>
</evidence>
<accession>A0ABQ0LM45</accession>
<sequence length="226" mass="25446">MAYGVAAEIRPDWILVLSSMTHRRSAILGCTSFGGVERLSCEAMAIALAPNSLFVTTTQLSETKFHWALVRTDDMPMCNATRHHWHEKPRPSNDNSAPIEGYGIQNIQPRSLTGRVVLGYFQIANYSAPAPGVFEEICESTFPTSFATVWENRQRGITCRTFVLNVLSELCSRGYITGWRRTDDIPSFVASLEKTIVEQSRRADCSYLTRFYNERVLTWASPVVVI</sequence>
<proteinExistence type="predicted"/>
<keyword evidence="2" id="KW-1185">Reference proteome</keyword>
<dbReference type="Proteomes" id="UP000815677">
    <property type="component" value="Unassembled WGS sequence"/>
</dbReference>